<dbReference type="Proteomes" id="UP000018458">
    <property type="component" value="Unassembled WGS sequence"/>
</dbReference>
<comment type="subcellular location">
    <subcellularLocation>
        <location evidence="1 7">Cell inner membrane</location>
        <topology evidence="1 7">Multi-pass membrane protein</topology>
    </subcellularLocation>
</comment>
<evidence type="ECO:0000256" key="3">
    <source>
        <dbReference type="ARBA" id="ARBA00022519"/>
    </source>
</evidence>
<keyword evidence="6 7" id="KW-0472">Membrane</keyword>
<feature type="transmembrane region" description="Helical" evidence="7">
    <location>
        <begin position="242"/>
        <end position="261"/>
    </location>
</feature>
<keyword evidence="3 7" id="KW-0997">Cell inner membrane</keyword>
<feature type="transmembrane region" description="Helical" evidence="7">
    <location>
        <begin position="20"/>
        <end position="39"/>
    </location>
</feature>
<dbReference type="eggNOG" id="COG1593">
    <property type="taxonomic scope" value="Bacteria"/>
</dbReference>
<sequence>MNGFPVMTMVQKMYNGGARYTLLAIFFFMLAGSIMQHGGISSRLVEFSKACLGHVRGGLSIVVLAVCMMFAALSGSSIATTAAIGGMLYPELVKANYPKGYSAALPVAGGTLGIVIPPSIVFVVYGAITGTSISQLLMSGVIPGLMGGIFMCIYAYFYARKHNIPSSNEFSWSRLVVATKNAFWALLMPIIILGGIYTGIFTPTESAAVAVIYGLFVAFFIHRELNLRKLKDIVVDSVKGTANILMIIMAASLFGYVLTIYQVPTLFTNAVSSFITGKYSFILFLNILLLFLGMIMDSGAIILILAPLVYNMAVGYGIDPVHLGCIIVFNLAVGQATPPFGNCLFAAIPATKQDIVTLSKNAFPFVVILFATVLLVSYVPIFAMLLPSLM</sequence>
<keyword evidence="4 7" id="KW-0812">Transmembrane</keyword>
<evidence type="ECO:0000256" key="7">
    <source>
        <dbReference type="RuleBase" id="RU369079"/>
    </source>
</evidence>
<feature type="domain" description="TRAP C4-dicarboxylate transport system permease DctM subunit" evidence="8">
    <location>
        <begin position="4"/>
        <end position="380"/>
    </location>
</feature>
<name>E8LJL8_SUCHY</name>
<keyword evidence="5 7" id="KW-1133">Transmembrane helix</keyword>
<comment type="caution">
    <text evidence="9">The sequence shown here is derived from an EMBL/GenBank/DDBJ whole genome shotgun (WGS) entry which is preliminary data.</text>
</comment>
<feature type="transmembrane region" description="Helical" evidence="7">
    <location>
        <begin position="181"/>
        <end position="200"/>
    </location>
</feature>
<comment type="similarity">
    <text evidence="7">Belongs to the TRAP transporter large permease family.</text>
</comment>
<keyword evidence="2" id="KW-1003">Cell membrane</keyword>
<dbReference type="Pfam" id="PF06808">
    <property type="entry name" value="DctM"/>
    <property type="match status" value="1"/>
</dbReference>
<feature type="transmembrane region" description="Helical" evidence="7">
    <location>
        <begin position="206"/>
        <end position="222"/>
    </location>
</feature>
<dbReference type="InterPro" id="IPR010656">
    <property type="entry name" value="DctM"/>
</dbReference>
<gene>
    <name evidence="9" type="ORF">HMPREF9444_00897</name>
</gene>
<evidence type="ECO:0000256" key="6">
    <source>
        <dbReference type="ARBA" id="ARBA00023136"/>
    </source>
</evidence>
<dbReference type="GO" id="GO:0022857">
    <property type="term" value="F:transmembrane transporter activity"/>
    <property type="evidence" value="ECO:0007669"/>
    <property type="project" value="UniProtKB-UniRule"/>
</dbReference>
<proteinExistence type="inferred from homology"/>
<comment type="function">
    <text evidence="7">Part of the tripartite ATP-independent periplasmic (TRAP) transport system.</text>
</comment>
<protein>
    <recommendedName>
        <fullName evidence="7">TRAP transporter large permease protein</fullName>
    </recommendedName>
</protein>
<keyword evidence="7" id="KW-0813">Transport</keyword>
<comment type="caution">
    <text evidence="7">Lacks conserved residue(s) required for the propagation of feature annotation.</text>
</comment>
<dbReference type="AlphaFoldDB" id="E8LJL8"/>
<evidence type="ECO:0000256" key="1">
    <source>
        <dbReference type="ARBA" id="ARBA00004429"/>
    </source>
</evidence>
<evidence type="ECO:0000259" key="8">
    <source>
        <dbReference type="Pfam" id="PF06808"/>
    </source>
</evidence>
<feature type="transmembrane region" description="Helical" evidence="7">
    <location>
        <begin position="140"/>
        <end position="160"/>
    </location>
</feature>
<dbReference type="STRING" id="762983.HMPREF9444_00897"/>
<organism evidence="9 10">
    <name type="scientific">Succinatimonas hippei (strain DSM 22608 / JCM 16073 / KCTC 15190 / YIT 12066)</name>
    <dbReference type="NCBI Taxonomy" id="762983"/>
    <lineage>
        <taxon>Bacteria</taxon>
        <taxon>Pseudomonadati</taxon>
        <taxon>Pseudomonadota</taxon>
        <taxon>Gammaproteobacteria</taxon>
        <taxon>Aeromonadales</taxon>
        <taxon>Succinivibrionaceae</taxon>
        <taxon>Succinatimonas</taxon>
    </lineage>
</organism>
<reference evidence="9 10" key="1">
    <citation type="submission" date="2011-01" db="EMBL/GenBank/DDBJ databases">
        <authorList>
            <person name="Weinstock G."/>
            <person name="Sodergren E."/>
            <person name="Clifton S."/>
            <person name="Fulton L."/>
            <person name="Fulton B."/>
            <person name="Courtney L."/>
            <person name="Fronick C."/>
            <person name="Harrison M."/>
            <person name="Strong C."/>
            <person name="Farmer C."/>
            <person name="Delahaunty K."/>
            <person name="Markovic C."/>
            <person name="Hall O."/>
            <person name="Minx P."/>
            <person name="Tomlinson C."/>
            <person name="Mitreva M."/>
            <person name="Hou S."/>
            <person name="Chen J."/>
            <person name="Wollam A."/>
            <person name="Pepin K.H."/>
            <person name="Johnson M."/>
            <person name="Bhonagiri V."/>
            <person name="Zhang X."/>
            <person name="Suruliraj S."/>
            <person name="Warren W."/>
            <person name="Chinwalla A."/>
            <person name="Mardis E.R."/>
            <person name="Wilson R.K."/>
        </authorList>
    </citation>
    <scope>NUCLEOTIDE SEQUENCE [LARGE SCALE GENOMIC DNA]</scope>
    <source>
        <strain evidence="10">DSM 22608 / JCM 16073 / KCTC 15190 / YIT 12066</strain>
    </source>
</reference>
<dbReference type="PIRSF" id="PIRSF006066">
    <property type="entry name" value="HI0050"/>
    <property type="match status" value="1"/>
</dbReference>
<feature type="transmembrane region" description="Helical" evidence="7">
    <location>
        <begin position="362"/>
        <end position="386"/>
    </location>
</feature>
<dbReference type="PANTHER" id="PTHR33362:SF5">
    <property type="entry name" value="C4-DICARBOXYLATE TRAP TRANSPORTER LARGE PERMEASE PROTEIN DCTM"/>
    <property type="match status" value="1"/>
</dbReference>
<feature type="transmembrane region" description="Helical" evidence="7">
    <location>
        <begin position="59"/>
        <end position="89"/>
    </location>
</feature>
<keyword evidence="10" id="KW-1185">Reference proteome</keyword>
<comment type="subunit">
    <text evidence="7">The complex comprises the extracytoplasmic solute receptor protein and the two transmembrane proteins.</text>
</comment>
<dbReference type="GO" id="GO:0005886">
    <property type="term" value="C:plasma membrane"/>
    <property type="evidence" value="ECO:0007669"/>
    <property type="project" value="UniProtKB-SubCell"/>
</dbReference>
<evidence type="ECO:0000256" key="5">
    <source>
        <dbReference type="ARBA" id="ARBA00022989"/>
    </source>
</evidence>
<evidence type="ECO:0000256" key="4">
    <source>
        <dbReference type="ARBA" id="ARBA00022692"/>
    </source>
</evidence>
<dbReference type="HOGENOM" id="CLU_019824_4_1_6"/>
<accession>E8LJL8</accession>
<feature type="transmembrane region" description="Helical" evidence="7">
    <location>
        <begin position="101"/>
        <end position="128"/>
    </location>
</feature>
<evidence type="ECO:0000313" key="10">
    <source>
        <dbReference type="Proteomes" id="UP000018458"/>
    </source>
</evidence>
<feature type="transmembrane region" description="Helical" evidence="7">
    <location>
        <begin position="281"/>
        <end position="306"/>
    </location>
</feature>
<evidence type="ECO:0000256" key="2">
    <source>
        <dbReference type="ARBA" id="ARBA00022475"/>
    </source>
</evidence>
<dbReference type="PANTHER" id="PTHR33362">
    <property type="entry name" value="SIALIC ACID TRAP TRANSPORTER PERMEASE PROTEIN SIAT-RELATED"/>
    <property type="match status" value="1"/>
</dbReference>
<dbReference type="EMBL" id="AEVO01000042">
    <property type="protein sequence ID" value="EFY07316.1"/>
    <property type="molecule type" value="Genomic_DNA"/>
</dbReference>
<dbReference type="InterPro" id="IPR004681">
    <property type="entry name" value="TRAP_DctM"/>
</dbReference>
<evidence type="ECO:0000313" key="9">
    <source>
        <dbReference type="EMBL" id="EFY07316.1"/>
    </source>
</evidence>
<dbReference type="NCBIfam" id="TIGR00786">
    <property type="entry name" value="dctM"/>
    <property type="match status" value="1"/>
</dbReference>